<proteinExistence type="predicted"/>
<dbReference type="EMBL" id="JPIT01000015">
    <property type="protein sequence ID" value="KIO46392.1"/>
    <property type="molecule type" value="Genomic_DNA"/>
</dbReference>
<accession>A0AB34R4V3</accession>
<comment type="caution">
    <text evidence="1">The sequence shown here is derived from an EMBL/GenBank/DDBJ whole genome shotgun (WGS) entry which is preliminary data.</text>
</comment>
<name>A0AB34R4V3_9PORP</name>
<gene>
    <name evidence="1" type="ORF">IE90_04470</name>
</gene>
<evidence type="ECO:0000313" key="1">
    <source>
        <dbReference type="EMBL" id="KIO46392.1"/>
    </source>
</evidence>
<evidence type="ECO:0000313" key="2">
    <source>
        <dbReference type="Proteomes" id="UP000031937"/>
    </source>
</evidence>
<reference evidence="1 2" key="1">
    <citation type="submission" date="2014-07" db="EMBL/GenBank/DDBJ databases">
        <title>Porphyromonadaceae bacterium OUH 334697 = ATCC BAA-2682 = DSM 28341 draft genome.</title>
        <authorList>
            <person name="Sydenham T.V."/>
            <person name="Hasman H."/>
            <person name="Justesen U.S."/>
        </authorList>
    </citation>
    <scope>NUCLEOTIDE SEQUENCE [LARGE SCALE GENOMIC DNA]</scope>
    <source>
        <strain evidence="1 2">OUH 334697</strain>
    </source>
</reference>
<dbReference type="AlphaFoldDB" id="A0AB34R4V3"/>
<organism evidence="1 2">
    <name type="scientific">Sanguibacteroides justesenii</name>
    <dbReference type="NCBI Taxonomy" id="1547597"/>
    <lineage>
        <taxon>Bacteria</taxon>
        <taxon>Pseudomonadati</taxon>
        <taxon>Bacteroidota</taxon>
        <taxon>Bacteroidia</taxon>
        <taxon>Bacteroidales</taxon>
        <taxon>Porphyromonadaceae</taxon>
        <taxon>Sanguibacteroides</taxon>
    </lineage>
</organism>
<sequence length="70" mass="8348">MFFGILKSGKKKRNRIVIPLFCKILKRIRKIIPDFFVSRPLVFPDIMICTFDVMMPKVVHQIFKCHARIK</sequence>
<dbReference type="Proteomes" id="UP000031937">
    <property type="component" value="Unassembled WGS sequence"/>
</dbReference>
<protein>
    <submittedName>
        <fullName evidence="1">Uncharacterized protein</fullName>
    </submittedName>
</protein>